<reference evidence="1 2" key="1">
    <citation type="journal article" date="2018" name="Front. Plant Sci.">
        <title>Red Clover (Trifolium pratense) and Zigzag Clover (T. medium) - A Picture of Genomic Similarities and Differences.</title>
        <authorList>
            <person name="Dluhosova J."/>
            <person name="Istvanek J."/>
            <person name="Nedelnik J."/>
            <person name="Repkova J."/>
        </authorList>
    </citation>
    <scope>NUCLEOTIDE SEQUENCE [LARGE SCALE GENOMIC DNA]</scope>
    <source>
        <strain evidence="2">cv. 10/8</strain>
        <tissue evidence="1">Leaf</tissue>
    </source>
</reference>
<dbReference type="Proteomes" id="UP000265520">
    <property type="component" value="Unassembled WGS sequence"/>
</dbReference>
<sequence>MTVLTGSCLGVCSGIGCLEVGCSEVGCSEGISPESRDVSISAATLIPSATVSRSDSEVIGG</sequence>
<accession>A0A392QNL1</accession>
<dbReference type="EMBL" id="LXQA010147311">
    <property type="protein sequence ID" value="MCI25452.1"/>
    <property type="molecule type" value="Genomic_DNA"/>
</dbReference>
<name>A0A392QNL1_9FABA</name>
<organism evidence="1 2">
    <name type="scientific">Trifolium medium</name>
    <dbReference type="NCBI Taxonomy" id="97028"/>
    <lineage>
        <taxon>Eukaryota</taxon>
        <taxon>Viridiplantae</taxon>
        <taxon>Streptophyta</taxon>
        <taxon>Embryophyta</taxon>
        <taxon>Tracheophyta</taxon>
        <taxon>Spermatophyta</taxon>
        <taxon>Magnoliopsida</taxon>
        <taxon>eudicotyledons</taxon>
        <taxon>Gunneridae</taxon>
        <taxon>Pentapetalae</taxon>
        <taxon>rosids</taxon>
        <taxon>fabids</taxon>
        <taxon>Fabales</taxon>
        <taxon>Fabaceae</taxon>
        <taxon>Papilionoideae</taxon>
        <taxon>50 kb inversion clade</taxon>
        <taxon>NPAAA clade</taxon>
        <taxon>Hologalegina</taxon>
        <taxon>IRL clade</taxon>
        <taxon>Trifolieae</taxon>
        <taxon>Trifolium</taxon>
    </lineage>
</organism>
<evidence type="ECO:0000313" key="1">
    <source>
        <dbReference type="EMBL" id="MCI25452.1"/>
    </source>
</evidence>
<evidence type="ECO:0000313" key="2">
    <source>
        <dbReference type="Proteomes" id="UP000265520"/>
    </source>
</evidence>
<feature type="non-terminal residue" evidence="1">
    <location>
        <position position="61"/>
    </location>
</feature>
<dbReference type="AlphaFoldDB" id="A0A392QNL1"/>
<keyword evidence="2" id="KW-1185">Reference proteome</keyword>
<comment type="caution">
    <text evidence="1">The sequence shown here is derived from an EMBL/GenBank/DDBJ whole genome shotgun (WGS) entry which is preliminary data.</text>
</comment>
<proteinExistence type="predicted"/>
<protein>
    <submittedName>
        <fullName evidence="1">Uncharacterized protein</fullName>
    </submittedName>
</protein>